<feature type="compositionally biased region" description="Basic and acidic residues" evidence="1">
    <location>
        <begin position="30"/>
        <end position="40"/>
    </location>
</feature>
<dbReference type="AlphaFoldDB" id="G2YZJ5"/>
<name>G2YZJ5_BOTF4</name>
<dbReference type="InParanoid" id="G2YZJ5"/>
<sequence length="53" mass="5935">MPFLFDVKHPFYSVFASRNDEIPSNLLSDPSHKAEGELPKPSDNAVPATLDEY</sequence>
<evidence type="ECO:0000313" key="3">
    <source>
        <dbReference type="Proteomes" id="UP000008177"/>
    </source>
</evidence>
<gene>
    <name evidence="2" type="ORF">BofuT4_uP143050.1</name>
</gene>
<reference evidence="3" key="1">
    <citation type="journal article" date="2011" name="PLoS Genet.">
        <title>Genomic analysis of the necrotrophic fungal pathogens Sclerotinia sclerotiorum and Botrytis cinerea.</title>
        <authorList>
            <person name="Amselem J."/>
            <person name="Cuomo C.A."/>
            <person name="van Kan J.A."/>
            <person name="Viaud M."/>
            <person name="Benito E.P."/>
            <person name="Couloux A."/>
            <person name="Coutinho P.M."/>
            <person name="de Vries R.P."/>
            <person name="Dyer P.S."/>
            <person name="Fillinger S."/>
            <person name="Fournier E."/>
            <person name="Gout L."/>
            <person name="Hahn M."/>
            <person name="Kohn L."/>
            <person name="Lapalu N."/>
            <person name="Plummer K.M."/>
            <person name="Pradier J.M."/>
            <person name="Quevillon E."/>
            <person name="Sharon A."/>
            <person name="Simon A."/>
            <person name="ten Have A."/>
            <person name="Tudzynski B."/>
            <person name="Tudzynski P."/>
            <person name="Wincker P."/>
            <person name="Andrew M."/>
            <person name="Anthouard V."/>
            <person name="Beever R.E."/>
            <person name="Beffa R."/>
            <person name="Benoit I."/>
            <person name="Bouzid O."/>
            <person name="Brault B."/>
            <person name="Chen Z."/>
            <person name="Choquer M."/>
            <person name="Collemare J."/>
            <person name="Cotton P."/>
            <person name="Danchin E.G."/>
            <person name="Da Silva C."/>
            <person name="Gautier A."/>
            <person name="Giraud C."/>
            <person name="Giraud T."/>
            <person name="Gonzalez C."/>
            <person name="Grossetete S."/>
            <person name="Guldener U."/>
            <person name="Henrissat B."/>
            <person name="Howlett B.J."/>
            <person name="Kodira C."/>
            <person name="Kretschmer M."/>
            <person name="Lappartient A."/>
            <person name="Leroch M."/>
            <person name="Levis C."/>
            <person name="Mauceli E."/>
            <person name="Neuveglise C."/>
            <person name="Oeser B."/>
            <person name="Pearson M."/>
            <person name="Poulain J."/>
            <person name="Poussereau N."/>
            <person name="Quesneville H."/>
            <person name="Rascle C."/>
            <person name="Schumacher J."/>
            <person name="Segurens B."/>
            <person name="Sexton A."/>
            <person name="Silva E."/>
            <person name="Sirven C."/>
            <person name="Soanes D.M."/>
            <person name="Talbot N.J."/>
            <person name="Templeton M."/>
            <person name="Yandava C."/>
            <person name="Yarden O."/>
            <person name="Zeng Q."/>
            <person name="Rollins J.A."/>
            <person name="Lebrun M.H."/>
            <person name="Dickman M."/>
        </authorList>
    </citation>
    <scope>NUCLEOTIDE SEQUENCE [LARGE SCALE GENOMIC DNA]</scope>
    <source>
        <strain evidence="3">T4</strain>
    </source>
</reference>
<evidence type="ECO:0000313" key="2">
    <source>
        <dbReference type="EMBL" id="CCD57043.1"/>
    </source>
</evidence>
<organism evidence="2 3">
    <name type="scientific">Botryotinia fuckeliana (strain T4)</name>
    <name type="common">Noble rot fungus</name>
    <name type="synonym">Botrytis cinerea</name>
    <dbReference type="NCBI Taxonomy" id="999810"/>
    <lineage>
        <taxon>Eukaryota</taxon>
        <taxon>Fungi</taxon>
        <taxon>Dikarya</taxon>
        <taxon>Ascomycota</taxon>
        <taxon>Pezizomycotina</taxon>
        <taxon>Leotiomycetes</taxon>
        <taxon>Helotiales</taxon>
        <taxon>Sclerotiniaceae</taxon>
        <taxon>Botrytis</taxon>
    </lineage>
</organism>
<feature type="region of interest" description="Disordered" evidence="1">
    <location>
        <begin position="21"/>
        <end position="53"/>
    </location>
</feature>
<dbReference type="HOGENOM" id="CLU_3068465_0_0_1"/>
<dbReference type="EMBL" id="FQ790362">
    <property type="protein sequence ID" value="CCD57043.1"/>
    <property type="molecule type" value="Genomic_DNA"/>
</dbReference>
<accession>G2YZJ5</accession>
<dbReference type="Proteomes" id="UP000008177">
    <property type="component" value="Unplaced contigs"/>
</dbReference>
<protein>
    <submittedName>
        <fullName evidence="2">Uncharacterized protein</fullName>
    </submittedName>
</protein>
<evidence type="ECO:0000256" key="1">
    <source>
        <dbReference type="SAM" id="MobiDB-lite"/>
    </source>
</evidence>
<proteinExistence type="predicted"/>